<keyword evidence="4 6" id="KW-0378">Hydrolase</keyword>
<dbReference type="OrthoDB" id="9811788at2"/>
<organism evidence="8 9">
    <name type="scientific">Treponema denticola SP33</name>
    <dbReference type="NCBI Taxonomy" id="999437"/>
    <lineage>
        <taxon>Bacteria</taxon>
        <taxon>Pseudomonadati</taxon>
        <taxon>Spirochaetota</taxon>
        <taxon>Spirochaetia</taxon>
        <taxon>Spirochaetales</taxon>
        <taxon>Treponemataceae</taxon>
        <taxon>Treponema</taxon>
    </lineage>
</organism>
<keyword evidence="6" id="KW-0800">Toxin</keyword>
<evidence type="ECO:0000256" key="3">
    <source>
        <dbReference type="ARBA" id="ARBA00022723"/>
    </source>
</evidence>
<dbReference type="Gene3D" id="3.40.50.1010">
    <property type="entry name" value="5'-nuclease"/>
    <property type="match status" value="1"/>
</dbReference>
<feature type="domain" description="PIN" evidence="7">
    <location>
        <begin position="2"/>
        <end position="119"/>
    </location>
</feature>
<protein>
    <recommendedName>
        <fullName evidence="6">Ribonuclease VapC</fullName>
        <shortName evidence="6">RNase VapC</shortName>
        <ecNumber evidence="6">3.1.-.-</ecNumber>
    </recommendedName>
    <alternativeName>
        <fullName evidence="6">Toxin VapC</fullName>
    </alternativeName>
</protein>
<dbReference type="GO" id="GO:0004540">
    <property type="term" value="F:RNA nuclease activity"/>
    <property type="evidence" value="ECO:0007669"/>
    <property type="project" value="InterPro"/>
</dbReference>
<feature type="binding site" evidence="6">
    <location>
        <position position="5"/>
    </location>
    <ligand>
        <name>Mg(2+)</name>
        <dbReference type="ChEBI" id="CHEBI:18420"/>
    </ligand>
</feature>
<comment type="caution">
    <text evidence="8">The sequence shown here is derived from an EMBL/GenBank/DDBJ whole genome shotgun (WGS) entry which is preliminary data.</text>
</comment>
<dbReference type="InterPro" id="IPR051749">
    <property type="entry name" value="PINc/VapC_TA_RNase"/>
</dbReference>
<dbReference type="InterPro" id="IPR002716">
    <property type="entry name" value="PIN_dom"/>
</dbReference>
<dbReference type="SUPFAM" id="SSF88723">
    <property type="entry name" value="PIN domain-like"/>
    <property type="match status" value="1"/>
</dbReference>
<dbReference type="GO" id="GO:0090729">
    <property type="term" value="F:toxin activity"/>
    <property type="evidence" value="ECO:0007669"/>
    <property type="project" value="UniProtKB-KW"/>
</dbReference>
<evidence type="ECO:0000256" key="6">
    <source>
        <dbReference type="HAMAP-Rule" id="MF_00265"/>
    </source>
</evidence>
<dbReference type="EC" id="3.1.-.-" evidence="6"/>
<dbReference type="HOGENOM" id="CLU_118482_1_0_12"/>
<dbReference type="EMBL" id="AGDZ01000007">
    <property type="protein sequence ID" value="EMB27329.1"/>
    <property type="molecule type" value="Genomic_DNA"/>
</dbReference>
<dbReference type="AlphaFoldDB" id="M2BYX4"/>
<keyword evidence="3 6" id="KW-0479">Metal-binding</keyword>
<gene>
    <name evidence="6" type="primary">vapC</name>
    <name evidence="8" type="ORF">HMPREF9733_00248</name>
</gene>
<evidence type="ECO:0000256" key="1">
    <source>
        <dbReference type="ARBA" id="ARBA00022649"/>
    </source>
</evidence>
<dbReference type="Pfam" id="PF01850">
    <property type="entry name" value="PIN"/>
    <property type="match status" value="1"/>
</dbReference>
<dbReference type="HAMAP" id="MF_00265">
    <property type="entry name" value="VapC_Nob1"/>
    <property type="match status" value="1"/>
</dbReference>
<sequence>MIVADTSVWIDYVKGIDAHHTDILDNELICNRVVTGDIIITEFLQGFKNDREYLMAKHIMDSLEYRDFLGKEIAIQAANNYRKLRKQGITVRKTIDVIIATFCIENGFPLIHNDRDFDPMEKILGLIVKR</sequence>
<feature type="binding site" evidence="6">
    <location>
        <position position="96"/>
    </location>
    <ligand>
        <name>Mg(2+)</name>
        <dbReference type="ChEBI" id="CHEBI:18420"/>
    </ligand>
</feature>
<reference evidence="8 9" key="1">
    <citation type="submission" date="2012-01" db="EMBL/GenBank/DDBJ databases">
        <title>The Genome Sequence of Treponema denticola SP33.</title>
        <authorList>
            <consortium name="The Broad Institute Genome Sequencing Platform"/>
            <person name="Earl A."/>
            <person name="Ward D."/>
            <person name="Feldgarden M."/>
            <person name="Gevers D."/>
            <person name="Blanton J.M."/>
            <person name="Fenno C.J."/>
            <person name="Baranova O.V."/>
            <person name="Mathney J."/>
            <person name="Dewhirst F.E."/>
            <person name="Izard J."/>
            <person name="Young S.K."/>
            <person name="Zeng Q."/>
            <person name="Gargeya S."/>
            <person name="Fitzgerald M."/>
            <person name="Haas B."/>
            <person name="Abouelleil A."/>
            <person name="Alvarado L."/>
            <person name="Arachchi H.M."/>
            <person name="Berlin A."/>
            <person name="Chapman S.B."/>
            <person name="Gearin G."/>
            <person name="Goldberg J."/>
            <person name="Griggs A."/>
            <person name="Gujja S."/>
            <person name="Hansen M."/>
            <person name="Heiman D."/>
            <person name="Howarth C."/>
            <person name="Larimer J."/>
            <person name="Lui A."/>
            <person name="MacDonald P.J.P."/>
            <person name="McCowen C."/>
            <person name="Montmayeur A."/>
            <person name="Murphy C."/>
            <person name="Neiman D."/>
            <person name="Pearson M."/>
            <person name="Priest M."/>
            <person name="Roberts A."/>
            <person name="Saif S."/>
            <person name="Shea T."/>
            <person name="Sisk P."/>
            <person name="Stolte C."/>
            <person name="Sykes S."/>
            <person name="Wortman J."/>
            <person name="Nusbaum C."/>
            <person name="Birren B."/>
        </authorList>
    </citation>
    <scope>NUCLEOTIDE SEQUENCE [LARGE SCALE GENOMIC DNA]</scope>
    <source>
        <strain evidence="8 9">SP33</strain>
    </source>
</reference>
<evidence type="ECO:0000256" key="2">
    <source>
        <dbReference type="ARBA" id="ARBA00022722"/>
    </source>
</evidence>
<accession>M2BYX4</accession>
<proteinExistence type="inferred from homology"/>
<name>M2BYX4_TREDN</name>
<dbReference type="GO" id="GO:0000287">
    <property type="term" value="F:magnesium ion binding"/>
    <property type="evidence" value="ECO:0007669"/>
    <property type="project" value="UniProtKB-UniRule"/>
</dbReference>
<dbReference type="RefSeq" id="WP_010692758.1">
    <property type="nucleotide sequence ID" value="NZ_KB442453.1"/>
</dbReference>
<dbReference type="PANTHER" id="PTHR42740">
    <property type="entry name" value="RIBONUCLEASE VAPC3"/>
    <property type="match status" value="1"/>
</dbReference>
<dbReference type="GO" id="GO:0016787">
    <property type="term" value="F:hydrolase activity"/>
    <property type="evidence" value="ECO:0007669"/>
    <property type="project" value="UniProtKB-KW"/>
</dbReference>
<evidence type="ECO:0000256" key="5">
    <source>
        <dbReference type="ARBA" id="ARBA00022842"/>
    </source>
</evidence>
<evidence type="ECO:0000256" key="4">
    <source>
        <dbReference type="ARBA" id="ARBA00022801"/>
    </source>
</evidence>
<keyword evidence="5 6" id="KW-0460">Magnesium</keyword>
<evidence type="ECO:0000313" key="9">
    <source>
        <dbReference type="Proteomes" id="UP000016183"/>
    </source>
</evidence>
<dbReference type="Proteomes" id="UP000016183">
    <property type="component" value="Unassembled WGS sequence"/>
</dbReference>
<comment type="cofactor">
    <cofactor evidence="6">
        <name>Mg(2+)</name>
        <dbReference type="ChEBI" id="CHEBI:18420"/>
    </cofactor>
</comment>
<evidence type="ECO:0000313" key="8">
    <source>
        <dbReference type="EMBL" id="EMB27329.1"/>
    </source>
</evidence>
<dbReference type="InterPro" id="IPR029060">
    <property type="entry name" value="PIN-like_dom_sf"/>
</dbReference>
<dbReference type="PATRIC" id="fig|999437.3.peg.247"/>
<dbReference type="PANTHER" id="PTHR42740:SF1">
    <property type="entry name" value="RIBONUCLEASE VAPC3"/>
    <property type="match status" value="1"/>
</dbReference>
<evidence type="ECO:0000259" key="7">
    <source>
        <dbReference type="Pfam" id="PF01850"/>
    </source>
</evidence>
<comment type="function">
    <text evidence="6">Toxic component of a toxin-antitoxin (TA) system. An RNase.</text>
</comment>
<comment type="similarity">
    <text evidence="6">Belongs to the PINc/VapC protein family.</text>
</comment>
<keyword evidence="1 6" id="KW-1277">Toxin-antitoxin system</keyword>
<dbReference type="InterPro" id="IPR022907">
    <property type="entry name" value="VapC_family"/>
</dbReference>
<keyword evidence="2 6" id="KW-0540">Nuclease</keyword>
<dbReference type="CDD" id="cd18760">
    <property type="entry name" value="PIN_MtVapC3-like"/>
    <property type="match status" value="1"/>
</dbReference>